<comment type="caution">
    <text evidence="1">The sequence shown here is derived from an EMBL/GenBank/DDBJ whole genome shotgun (WGS) entry which is preliminary data.</text>
</comment>
<dbReference type="EMBL" id="QLLQ01000001">
    <property type="protein sequence ID" value="RAJ27702.1"/>
    <property type="molecule type" value="Genomic_DNA"/>
</dbReference>
<gene>
    <name evidence="1" type="ORF">LX77_00276</name>
</gene>
<name>A0A327SGY2_9FLAO</name>
<reference evidence="1 2" key="1">
    <citation type="submission" date="2018-06" db="EMBL/GenBank/DDBJ databases">
        <title>Genomic Encyclopedia of Archaeal and Bacterial Type Strains, Phase II (KMG-II): from individual species to whole genera.</title>
        <authorList>
            <person name="Goeker M."/>
        </authorList>
    </citation>
    <scope>NUCLEOTIDE SEQUENCE [LARGE SCALE GENOMIC DNA]</scope>
    <source>
        <strain evidence="1 2">DSM 12408</strain>
    </source>
</reference>
<protein>
    <submittedName>
        <fullName evidence="1">Uncharacterized protein</fullName>
    </submittedName>
</protein>
<evidence type="ECO:0000313" key="1">
    <source>
        <dbReference type="EMBL" id="RAJ27702.1"/>
    </source>
</evidence>
<dbReference type="Proteomes" id="UP000248987">
    <property type="component" value="Unassembled WGS sequence"/>
</dbReference>
<proteinExistence type="predicted"/>
<sequence length="48" mass="5627">MLMQSFKIQSKLRLTFNIKNDPGQLGIGVKHRNLKKSKRILYAYDAVY</sequence>
<evidence type="ECO:0000313" key="2">
    <source>
        <dbReference type="Proteomes" id="UP000248987"/>
    </source>
</evidence>
<keyword evidence="2" id="KW-1185">Reference proteome</keyword>
<accession>A0A327SGY2</accession>
<dbReference type="AlphaFoldDB" id="A0A327SGY2"/>
<organism evidence="1 2">
    <name type="scientific">Gelidibacter algens</name>
    <dbReference type="NCBI Taxonomy" id="49280"/>
    <lineage>
        <taxon>Bacteria</taxon>
        <taxon>Pseudomonadati</taxon>
        <taxon>Bacteroidota</taxon>
        <taxon>Flavobacteriia</taxon>
        <taxon>Flavobacteriales</taxon>
        <taxon>Flavobacteriaceae</taxon>
        <taxon>Gelidibacter</taxon>
    </lineage>
</organism>